<reference evidence="2" key="1">
    <citation type="submission" date="2020-01" db="EMBL/GenBank/DDBJ databases">
        <title>Development of genomics and gene disruption for Polysphondylium violaceum indicates a role for the polyketide synthase stlB in stalk morphogenesis.</title>
        <authorList>
            <person name="Narita B."/>
            <person name="Kawabe Y."/>
            <person name="Kin K."/>
            <person name="Saito T."/>
            <person name="Gibbs R."/>
            <person name="Kuspa A."/>
            <person name="Muzny D."/>
            <person name="Queller D."/>
            <person name="Richards S."/>
            <person name="Strassman J."/>
            <person name="Sucgang R."/>
            <person name="Worley K."/>
            <person name="Schaap P."/>
        </authorList>
    </citation>
    <scope>NUCLEOTIDE SEQUENCE</scope>
    <source>
        <strain evidence="2">QSvi11</strain>
    </source>
</reference>
<dbReference type="EMBL" id="AJWJ01000454">
    <property type="protein sequence ID" value="KAF2070719.1"/>
    <property type="molecule type" value="Genomic_DNA"/>
</dbReference>
<dbReference type="CDD" id="cd00519">
    <property type="entry name" value="Lipase_3"/>
    <property type="match status" value="1"/>
</dbReference>
<feature type="domain" description="Fungal lipase-type" evidence="1">
    <location>
        <begin position="111"/>
        <end position="249"/>
    </location>
</feature>
<dbReference type="InterPro" id="IPR002921">
    <property type="entry name" value="Fungal_lipase-type"/>
</dbReference>
<keyword evidence="3" id="KW-1185">Reference proteome</keyword>
<name>A0A8J4PNW6_9MYCE</name>
<dbReference type="PANTHER" id="PTHR45856:SF11">
    <property type="entry name" value="FUNGAL LIPASE-LIKE DOMAIN-CONTAINING PROTEIN"/>
    <property type="match status" value="1"/>
</dbReference>
<dbReference type="Gene3D" id="3.40.50.1820">
    <property type="entry name" value="alpha/beta hydrolase"/>
    <property type="match status" value="1"/>
</dbReference>
<protein>
    <recommendedName>
        <fullName evidence="1">Fungal lipase-type domain-containing protein</fullName>
    </recommendedName>
</protein>
<dbReference type="GO" id="GO:0006629">
    <property type="term" value="P:lipid metabolic process"/>
    <property type="evidence" value="ECO:0007669"/>
    <property type="project" value="InterPro"/>
</dbReference>
<proteinExistence type="predicted"/>
<dbReference type="InterPro" id="IPR051218">
    <property type="entry name" value="Sec_MonoDiacylglyc_Lipase"/>
</dbReference>
<evidence type="ECO:0000313" key="2">
    <source>
        <dbReference type="EMBL" id="KAF2070719.1"/>
    </source>
</evidence>
<dbReference type="PANTHER" id="PTHR45856">
    <property type="entry name" value="ALPHA/BETA-HYDROLASES SUPERFAMILY PROTEIN"/>
    <property type="match status" value="1"/>
</dbReference>
<dbReference type="OrthoDB" id="345705at2759"/>
<evidence type="ECO:0000313" key="3">
    <source>
        <dbReference type="Proteomes" id="UP000695562"/>
    </source>
</evidence>
<dbReference type="InterPro" id="IPR029058">
    <property type="entry name" value="AB_hydrolase_fold"/>
</dbReference>
<organism evidence="2 3">
    <name type="scientific">Polysphondylium violaceum</name>
    <dbReference type="NCBI Taxonomy" id="133409"/>
    <lineage>
        <taxon>Eukaryota</taxon>
        <taxon>Amoebozoa</taxon>
        <taxon>Evosea</taxon>
        <taxon>Eumycetozoa</taxon>
        <taxon>Dictyostelia</taxon>
        <taxon>Dictyosteliales</taxon>
        <taxon>Dictyosteliaceae</taxon>
        <taxon>Polysphondylium</taxon>
    </lineage>
</organism>
<dbReference type="Pfam" id="PF01764">
    <property type="entry name" value="Lipase_3"/>
    <property type="match status" value="1"/>
</dbReference>
<dbReference type="SUPFAM" id="SSF53474">
    <property type="entry name" value="alpha/beta-Hydrolases"/>
    <property type="match status" value="1"/>
</dbReference>
<comment type="caution">
    <text evidence="2">The sequence shown here is derived from an EMBL/GenBank/DDBJ whole genome shotgun (WGS) entry which is preliminary data.</text>
</comment>
<accession>A0A8J4PNW6</accession>
<dbReference type="AlphaFoldDB" id="A0A8J4PNW6"/>
<sequence>MLIKKNNSFSSSLSVLFIVFLFVTLTISINVPIQPELNVPVPKPFSLDTAFSHLLYSYATYCSPLKVVNWTCEYCSFKEINPQLKVTAILENVSTNTFGFIGYSQLNQTIVMAFRGTQMASLQNWITNLNFPKTEPYPKFPSALVHSGFLSAYQGVKSQVESGLNYTQELCPSCDRLIITGHSLGGALAILAATDVYESGLTTLPLEMYTFGSPRLGNVAFAEYFETTISKNLYRLVNDHDLVPHLPPMDLNFHHLPIEVWFNTTSVPLDYYVCNSSGEDPNCSDSLTVALNIPQHLDYLGIEKALC</sequence>
<evidence type="ECO:0000259" key="1">
    <source>
        <dbReference type="Pfam" id="PF01764"/>
    </source>
</evidence>
<gene>
    <name evidence="2" type="ORF">CYY_007961</name>
</gene>
<dbReference type="Proteomes" id="UP000695562">
    <property type="component" value="Unassembled WGS sequence"/>
</dbReference>